<dbReference type="EC" id="2.5.1.-" evidence="9"/>
<comment type="caution">
    <text evidence="9">The sequence shown here is derived from an EMBL/GenBank/DDBJ whole genome shotgun (WGS) entry which is preliminary data.</text>
</comment>
<dbReference type="GO" id="GO:0004659">
    <property type="term" value="F:prenyltransferase activity"/>
    <property type="evidence" value="ECO:0007669"/>
    <property type="project" value="InterPro"/>
</dbReference>
<evidence type="ECO:0000256" key="4">
    <source>
        <dbReference type="ARBA" id="ARBA00022679"/>
    </source>
</evidence>
<feature type="transmembrane region" description="Helical" evidence="8">
    <location>
        <begin position="247"/>
        <end position="267"/>
    </location>
</feature>
<dbReference type="UniPathway" id="UPA00079"/>
<dbReference type="PIRSF" id="PIRSF005355">
    <property type="entry name" value="UBIAD1"/>
    <property type="match status" value="1"/>
</dbReference>
<dbReference type="Proteomes" id="UP000029381">
    <property type="component" value="Unassembled WGS sequence"/>
</dbReference>
<comment type="subcellular location">
    <subcellularLocation>
        <location evidence="1">Membrane</location>
        <topology evidence="1">Multi-pass membrane protein</topology>
    </subcellularLocation>
</comment>
<feature type="transmembrane region" description="Helical" evidence="8">
    <location>
        <begin position="89"/>
        <end position="110"/>
    </location>
</feature>
<evidence type="ECO:0000256" key="2">
    <source>
        <dbReference type="ARBA" id="ARBA00004863"/>
    </source>
</evidence>
<evidence type="ECO:0000313" key="10">
    <source>
        <dbReference type="Proteomes" id="UP000029381"/>
    </source>
</evidence>
<dbReference type="AlphaFoldDB" id="A0A091BWU5"/>
<feature type="transmembrane region" description="Helical" evidence="8">
    <location>
        <begin position="145"/>
        <end position="163"/>
    </location>
</feature>
<feature type="transmembrane region" description="Helical" evidence="8">
    <location>
        <begin position="220"/>
        <end position="241"/>
    </location>
</feature>
<name>A0A091BWU5_9ENTE</name>
<proteinExistence type="predicted"/>
<dbReference type="Pfam" id="PF01040">
    <property type="entry name" value="UbiA"/>
    <property type="match status" value="1"/>
</dbReference>
<evidence type="ECO:0000256" key="8">
    <source>
        <dbReference type="SAM" id="Phobius"/>
    </source>
</evidence>
<dbReference type="NCBIfam" id="NF004752">
    <property type="entry name" value="PRK06080.1-4"/>
    <property type="match status" value="1"/>
</dbReference>
<dbReference type="InterPro" id="IPR026046">
    <property type="entry name" value="UBIAD1"/>
</dbReference>
<dbReference type="GO" id="GO:0009234">
    <property type="term" value="P:menaquinone biosynthetic process"/>
    <property type="evidence" value="ECO:0007669"/>
    <property type="project" value="UniProtKB-UniPathway"/>
</dbReference>
<keyword evidence="6 8" id="KW-1133">Transmembrane helix</keyword>
<keyword evidence="7 8" id="KW-0472">Membrane</keyword>
<comment type="pathway">
    <text evidence="2">Quinol/quinone metabolism; menaquinone biosynthesis.</text>
</comment>
<evidence type="ECO:0000256" key="5">
    <source>
        <dbReference type="ARBA" id="ARBA00022692"/>
    </source>
</evidence>
<evidence type="ECO:0000256" key="6">
    <source>
        <dbReference type="ARBA" id="ARBA00022989"/>
    </source>
</evidence>
<dbReference type="InterPro" id="IPR044878">
    <property type="entry name" value="UbiA_sf"/>
</dbReference>
<evidence type="ECO:0000256" key="3">
    <source>
        <dbReference type="ARBA" id="ARBA00022428"/>
    </source>
</evidence>
<evidence type="ECO:0000256" key="1">
    <source>
        <dbReference type="ARBA" id="ARBA00004141"/>
    </source>
</evidence>
<dbReference type="Gene3D" id="1.10.357.140">
    <property type="entry name" value="UbiA prenyltransferase"/>
    <property type="match status" value="1"/>
</dbReference>
<keyword evidence="10" id="KW-1185">Reference proteome</keyword>
<accession>A0A091BWU5</accession>
<keyword evidence="5 8" id="KW-0812">Transmembrane</keyword>
<sequence>MSVAVFLELVEMKAKTASVLPFLIGLCYSWYHYGTIHIGYVVIYFVAMFIFNMAVDILDNYNDYHNAKEGHDYREKTNIIGRENISLRLIFGLMVTMIVISAFIGIALAFIVGWPLLWMGLFCYLVGIFYSSGPRPLSSLPVGEFFSGITMGFMISLICVYINTFEAFQWNFSDIFGIVVIALPNTMWIANLMLANNTCDKEEDEKNERYTLVHYIGKTNALRLFVGMNGIALVAILASFLLGLAPWTVLLSFLALPFIYGQVKLFLQKQVKSQTFPCAVKILAVGSIVQVITYALGIGMI</sequence>
<dbReference type="EMBL" id="JPVT01000237">
    <property type="protein sequence ID" value="KFN89214.1"/>
    <property type="molecule type" value="Genomic_DNA"/>
</dbReference>
<dbReference type="CDD" id="cd13962">
    <property type="entry name" value="PT_UbiA_UBIAD1"/>
    <property type="match status" value="1"/>
</dbReference>
<keyword evidence="4 9" id="KW-0808">Transferase</keyword>
<dbReference type="GO" id="GO:0042371">
    <property type="term" value="P:vitamin K biosynthetic process"/>
    <property type="evidence" value="ECO:0007669"/>
    <property type="project" value="TreeGrafter"/>
</dbReference>
<gene>
    <name evidence="9" type="ORF">TMU3MR103_2111</name>
</gene>
<reference evidence="9 10" key="1">
    <citation type="submission" date="2014-08" db="EMBL/GenBank/DDBJ databases">
        <title>Genome sequence of Tetragenococcus muriaticus.</title>
        <authorList>
            <person name="Chuea-nongthon C."/>
            <person name="Rodtong S."/>
            <person name="Yongsawatdigul J."/>
            <person name="Steele J.L."/>
            <person name="Liu X.-y."/>
            <person name="Speers J."/>
            <person name="Glasner J.D."/>
            <person name="Neeno-Eckwall E.C."/>
        </authorList>
    </citation>
    <scope>NUCLEOTIDE SEQUENCE [LARGE SCALE GENOMIC DNA]</scope>
    <source>
        <strain evidence="9 10">3MR10-3</strain>
    </source>
</reference>
<feature type="transmembrane region" description="Helical" evidence="8">
    <location>
        <begin position="279"/>
        <end position="300"/>
    </location>
</feature>
<dbReference type="InterPro" id="IPR000537">
    <property type="entry name" value="UbiA_prenyltransferase"/>
</dbReference>
<feature type="transmembrane region" description="Helical" evidence="8">
    <location>
        <begin position="116"/>
        <end position="133"/>
    </location>
</feature>
<evidence type="ECO:0000256" key="7">
    <source>
        <dbReference type="ARBA" id="ARBA00023136"/>
    </source>
</evidence>
<dbReference type="RefSeq" id="WP_028790186.1">
    <property type="nucleotide sequence ID" value="NZ_JPVT01000237.1"/>
</dbReference>
<dbReference type="PANTHER" id="PTHR13929">
    <property type="entry name" value="1,4-DIHYDROXY-2-NAPHTHOATE OCTAPRENYLTRANSFERASE"/>
    <property type="match status" value="1"/>
</dbReference>
<keyword evidence="3" id="KW-0474">Menaquinone biosynthesis</keyword>
<dbReference type="GO" id="GO:0016020">
    <property type="term" value="C:membrane"/>
    <property type="evidence" value="ECO:0007669"/>
    <property type="project" value="UniProtKB-SubCell"/>
</dbReference>
<dbReference type="PATRIC" id="fig|1302648.3.peg.2064"/>
<feature type="transmembrane region" description="Helical" evidence="8">
    <location>
        <begin position="37"/>
        <end position="58"/>
    </location>
</feature>
<organism evidence="9 10">
    <name type="scientific">Tetragenococcus muriaticus 3MR10-3</name>
    <dbReference type="NCBI Taxonomy" id="1302648"/>
    <lineage>
        <taxon>Bacteria</taxon>
        <taxon>Bacillati</taxon>
        <taxon>Bacillota</taxon>
        <taxon>Bacilli</taxon>
        <taxon>Lactobacillales</taxon>
        <taxon>Enterococcaceae</taxon>
        <taxon>Tetragenococcus</taxon>
    </lineage>
</organism>
<evidence type="ECO:0000313" key="9">
    <source>
        <dbReference type="EMBL" id="KFN89214.1"/>
    </source>
</evidence>
<protein>
    <submittedName>
        <fullName evidence="9">1,4-dihydroxy-2-naphthoate octaprenyltransferase</fullName>
        <ecNumber evidence="9">2.5.1.-</ecNumber>
    </submittedName>
</protein>
<dbReference type="PANTHER" id="PTHR13929:SF0">
    <property type="entry name" value="UBIA PRENYLTRANSFERASE DOMAIN-CONTAINING PROTEIN 1"/>
    <property type="match status" value="1"/>
</dbReference>
<feature type="transmembrane region" description="Helical" evidence="8">
    <location>
        <begin position="175"/>
        <end position="199"/>
    </location>
</feature>